<gene>
    <name evidence="1" type="ORF">ACFOZ5_03655</name>
</gene>
<organism evidence="1 2">
    <name type="scientific">Marinobacter lacisalsi</name>
    <dbReference type="NCBI Taxonomy" id="475979"/>
    <lineage>
        <taxon>Bacteria</taxon>
        <taxon>Pseudomonadati</taxon>
        <taxon>Pseudomonadota</taxon>
        <taxon>Gammaproteobacteria</taxon>
        <taxon>Pseudomonadales</taxon>
        <taxon>Marinobacteraceae</taxon>
        <taxon>Marinobacter</taxon>
    </lineage>
</organism>
<reference evidence="2" key="1">
    <citation type="journal article" date="2019" name="Int. J. Syst. Evol. Microbiol.">
        <title>The Global Catalogue of Microorganisms (GCM) 10K type strain sequencing project: providing services to taxonomists for standard genome sequencing and annotation.</title>
        <authorList>
            <consortium name="The Broad Institute Genomics Platform"/>
            <consortium name="The Broad Institute Genome Sequencing Center for Infectious Disease"/>
            <person name="Wu L."/>
            <person name="Ma J."/>
        </authorList>
    </citation>
    <scope>NUCLEOTIDE SEQUENCE [LARGE SCALE GENOMIC DNA]</scope>
    <source>
        <strain evidence="2">CECT 7297</strain>
    </source>
</reference>
<comment type="caution">
    <text evidence="1">The sequence shown here is derived from an EMBL/GenBank/DDBJ whole genome shotgun (WGS) entry which is preliminary data.</text>
</comment>
<dbReference type="PROSITE" id="PS51257">
    <property type="entry name" value="PROKAR_LIPOPROTEIN"/>
    <property type="match status" value="1"/>
</dbReference>
<accession>A0ABV8QG95</accession>
<protein>
    <recommendedName>
        <fullName evidence="3">Lipoprotein</fullName>
    </recommendedName>
</protein>
<name>A0ABV8QG95_9GAMM</name>
<keyword evidence="2" id="KW-1185">Reference proteome</keyword>
<evidence type="ECO:0008006" key="3">
    <source>
        <dbReference type="Google" id="ProtNLM"/>
    </source>
</evidence>
<evidence type="ECO:0000313" key="1">
    <source>
        <dbReference type="EMBL" id="MFC4258124.1"/>
    </source>
</evidence>
<dbReference type="Proteomes" id="UP001595798">
    <property type="component" value="Unassembled WGS sequence"/>
</dbReference>
<sequence>MPRIFRLFVFSILTVGLSACDSSDPNEVNAPSPETDREEAAAAVEAAAAMSDSGAADSECEYFEEILAMLPDEKTINGLDRVHTECSDLRAAATYRGDSAEYVFAAQILKGDSPKLEAYMDSMEGAPEVIVKELERVITINGDMFETGLSLCEEMAQSDYSLGVPTPFKTESGLCVMKEDGARWISRKLVGDDIGLVIEFSGPEADSLEDAEVAAQRIEPLFTRFSVGN</sequence>
<evidence type="ECO:0000313" key="2">
    <source>
        <dbReference type="Proteomes" id="UP001595798"/>
    </source>
</evidence>
<proteinExistence type="predicted"/>
<dbReference type="RefSeq" id="WP_379885487.1">
    <property type="nucleotide sequence ID" value="NZ_JBHSDI010000007.1"/>
</dbReference>
<dbReference type="EMBL" id="JBHSDI010000007">
    <property type="protein sequence ID" value="MFC4258124.1"/>
    <property type="molecule type" value="Genomic_DNA"/>
</dbReference>